<name>E3S7C1_PYRTT</name>
<organism evidence="2">
    <name type="scientific">Pyrenophora teres f. teres (strain 0-1)</name>
    <name type="common">Barley net blotch fungus</name>
    <name type="synonym">Drechslera teres f. teres</name>
    <dbReference type="NCBI Taxonomy" id="861557"/>
    <lineage>
        <taxon>Eukaryota</taxon>
        <taxon>Fungi</taxon>
        <taxon>Dikarya</taxon>
        <taxon>Ascomycota</taxon>
        <taxon>Pezizomycotina</taxon>
        <taxon>Dothideomycetes</taxon>
        <taxon>Pleosporomycetidae</taxon>
        <taxon>Pleosporales</taxon>
        <taxon>Pleosporineae</taxon>
        <taxon>Pleosporaceae</taxon>
        <taxon>Pyrenophora</taxon>
    </lineage>
</organism>
<sequence>MVWNLGVLSTDHVGASGAEPPPPYTCIYFYAVSYKLGTAKISTSNCFKYKALNLTGTEMCSFTGLPDCPQEKKFDRICYIRALLGKLQNKPKKGEKLKPPSPAETPI</sequence>
<reference evidence="1 2" key="1">
    <citation type="journal article" date="2010" name="Genome Biol.">
        <title>A first genome assembly of the barley fungal pathogen Pyrenophora teres f. teres.</title>
        <authorList>
            <person name="Ellwood S.R."/>
            <person name="Liu Z."/>
            <person name="Syme R.A."/>
            <person name="Lai Z."/>
            <person name="Hane J.K."/>
            <person name="Keiper F."/>
            <person name="Moffat C.S."/>
            <person name="Oliver R.P."/>
            <person name="Friesen T.L."/>
        </authorList>
    </citation>
    <scope>NUCLEOTIDE SEQUENCE [LARGE SCALE GENOMIC DNA]</scope>
    <source>
        <strain evidence="1 2">0-1</strain>
    </source>
</reference>
<accession>E3S7C1</accession>
<evidence type="ECO:0000313" key="1">
    <source>
        <dbReference type="EMBL" id="EFQ86128.1"/>
    </source>
</evidence>
<keyword evidence="2" id="KW-1185">Reference proteome</keyword>
<gene>
    <name evidence="1" type="ORF">PTT_18710</name>
</gene>
<proteinExistence type="predicted"/>
<evidence type="ECO:0000313" key="2">
    <source>
        <dbReference type="Proteomes" id="UP000001067"/>
    </source>
</evidence>
<protein>
    <submittedName>
        <fullName evidence="1">Uncharacterized protein</fullName>
    </submittedName>
</protein>
<dbReference type="KEGG" id="pte:PTT_18710"/>
<dbReference type="AlphaFoldDB" id="E3S7C1"/>
<dbReference type="Proteomes" id="UP000001067">
    <property type="component" value="Unassembled WGS sequence"/>
</dbReference>
<dbReference type="HOGENOM" id="CLU_2211308_0_0_1"/>
<dbReference type="EMBL" id="GL537534">
    <property type="protein sequence ID" value="EFQ86128.1"/>
    <property type="molecule type" value="Genomic_DNA"/>
</dbReference>